<sequence length="107" mass="12210">MTIAKEKVIDYEKIANLESFNKLVKRKNSFLFTLTFMFLAIYISLPILTSFTTILHQKAIGEITWVWLYAAGIFAMTIILATIYVKKAASFDKEVSAILAEYEAMTK</sequence>
<dbReference type="AlphaFoldDB" id="A0A2W7MUK4"/>
<dbReference type="InterPro" id="IPR007436">
    <property type="entry name" value="DUF485"/>
</dbReference>
<dbReference type="EMBL" id="QKZI01000001">
    <property type="protein sequence ID" value="PZX07501.1"/>
    <property type="molecule type" value="Genomic_DNA"/>
</dbReference>
<evidence type="ECO:0000313" key="2">
    <source>
        <dbReference type="EMBL" id="PZX07501.1"/>
    </source>
</evidence>
<keyword evidence="1" id="KW-1133">Transmembrane helix</keyword>
<dbReference type="PANTHER" id="PTHR38441">
    <property type="entry name" value="INTEGRAL MEMBRANE PROTEIN-RELATED"/>
    <property type="match status" value="1"/>
</dbReference>
<dbReference type="Pfam" id="PF04341">
    <property type="entry name" value="DUF485"/>
    <property type="match status" value="1"/>
</dbReference>
<organism evidence="2 3">
    <name type="scientific">Psychrobacillus insolitus</name>
    <dbReference type="NCBI Taxonomy" id="1461"/>
    <lineage>
        <taxon>Bacteria</taxon>
        <taxon>Bacillati</taxon>
        <taxon>Bacillota</taxon>
        <taxon>Bacilli</taxon>
        <taxon>Bacillales</taxon>
        <taxon>Bacillaceae</taxon>
        <taxon>Psychrobacillus</taxon>
    </lineage>
</organism>
<dbReference type="PANTHER" id="PTHR38441:SF1">
    <property type="entry name" value="MEMBRANE PROTEIN"/>
    <property type="match status" value="1"/>
</dbReference>
<proteinExistence type="predicted"/>
<comment type="caution">
    <text evidence="2">The sequence shown here is derived from an EMBL/GenBank/DDBJ whole genome shotgun (WGS) entry which is preliminary data.</text>
</comment>
<protein>
    <submittedName>
        <fullName evidence="2">Uncharacterized membrane protein (DUF485 family)</fullName>
    </submittedName>
</protein>
<evidence type="ECO:0000256" key="1">
    <source>
        <dbReference type="SAM" id="Phobius"/>
    </source>
</evidence>
<gene>
    <name evidence="2" type="ORF">C7437_101618</name>
</gene>
<dbReference type="RefSeq" id="WP_111438145.1">
    <property type="nucleotide sequence ID" value="NZ_QKZI01000001.1"/>
</dbReference>
<keyword evidence="1" id="KW-0812">Transmembrane</keyword>
<keyword evidence="1" id="KW-0472">Membrane</keyword>
<feature type="transmembrane region" description="Helical" evidence="1">
    <location>
        <begin position="30"/>
        <end position="54"/>
    </location>
</feature>
<accession>A0A2W7MUK4</accession>
<name>A0A2W7MUK4_9BACI</name>
<evidence type="ECO:0000313" key="3">
    <source>
        <dbReference type="Proteomes" id="UP000248646"/>
    </source>
</evidence>
<dbReference type="OrthoDB" id="2886991at2"/>
<dbReference type="Proteomes" id="UP000248646">
    <property type="component" value="Unassembled WGS sequence"/>
</dbReference>
<feature type="transmembrane region" description="Helical" evidence="1">
    <location>
        <begin position="66"/>
        <end position="85"/>
    </location>
</feature>
<reference evidence="2 3" key="1">
    <citation type="submission" date="2018-06" db="EMBL/GenBank/DDBJ databases">
        <title>Genomic Encyclopedia of Type Strains, Phase IV (KMG-IV): sequencing the most valuable type-strain genomes for metagenomic binning, comparative biology and taxonomic classification.</title>
        <authorList>
            <person name="Goeker M."/>
        </authorList>
    </citation>
    <scope>NUCLEOTIDE SEQUENCE [LARGE SCALE GENOMIC DNA]</scope>
    <source>
        <strain evidence="2 3">DSM 5</strain>
    </source>
</reference>
<keyword evidence="3" id="KW-1185">Reference proteome</keyword>